<dbReference type="InterPro" id="IPR050090">
    <property type="entry name" value="Tyrosine_recombinase_XerCD"/>
</dbReference>
<keyword evidence="2" id="KW-0229">DNA integration</keyword>
<accession>A0A7Y1ACD1</accession>
<dbReference type="PANTHER" id="PTHR30349">
    <property type="entry name" value="PHAGE INTEGRASE-RELATED"/>
    <property type="match status" value="1"/>
</dbReference>
<comment type="caution">
    <text evidence="8">The sequence shown here is derived from an EMBL/GenBank/DDBJ whole genome shotgun (WGS) entry which is preliminary data.</text>
</comment>
<dbReference type="GO" id="GO:0006310">
    <property type="term" value="P:DNA recombination"/>
    <property type="evidence" value="ECO:0007669"/>
    <property type="project" value="UniProtKB-KW"/>
</dbReference>
<dbReference type="Pfam" id="PF00589">
    <property type="entry name" value="Phage_integrase"/>
    <property type="match status" value="1"/>
</dbReference>
<evidence type="ECO:0000256" key="2">
    <source>
        <dbReference type="ARBA" id="ARBA00022908"/>
    </source>
</evidence>
<dbReference type="Gene3D" id="1.10.443.10">
    <property type="entry name" value="Intergrase catalytic core"/>
    <property type="match status" value="1"/>
</dbReference>
<feature type="domain" description="Core-binding (CB)" evidence="7">
    <location>
        <begin position="200"/>
        <end position="282"/>
    </location>
</feature>
<comment type="similarity">
    <text evidence="1">Belongs to the 'phage' integrase family.</text>
</comment>
<dbReference type="PROSITE" id="PS51898">
    <property type="entry name" value="TYR_RECOMBINASE"/>
    <property type="match status" value="1"/>
</dbReference>
<evidence type="ECO:0000256" key="4">
    <source>
        <dbReference type="ARBA" id="ARBA00023172"/>
    </source>
</evidence>
<dbReference type="SUPFAM" id="SSF56349">
    <property type="entry name" value="DNA breaking-rejoining enzymes"/>
    <property type="match status" value="1"/>
</dbReference>
<dbReference type="EMBL" id="JAAQWG010000082">
    <property type="protein sequence ID" value="NMY13158.1"/>
    <property type="molecule type" value="Genomic_DNA"/>
</dbReference>
<name>A0A7Y1ACD1_PSEVE</name>
<dbReference type="PROSITE" id="PS51900">
    <property type="entry name" value="CB"/>
    <property type="match status" value="1"/>
</dbReference>
<dbReference type="InterPro" id="IPR002104">
    <property type="entry name" value="Integrase_catalytic"/>
</dbReference>
<dbReference type="AlphaFoldDB" id="A0A7Y1ACD1"/>
<evidence type="ECO:0000259" key="7">
    <source>
        <dbReference type="PROSITE" id="PS51900"/>
    </source>
</evidence>
<dbReference type="GO" id="GO:0015074">
    <property type="term" value="P:DNA integration"/>
    <property type="evidence" value="ECO:0007669"/>
    <property type="project" value="UniProtKB-KW"/>
</dbReference>
<evidence type="ECO:0000256" key="1">
    <source>
        <dbReference type="ARBA" id="ARBA00008857"/>
    </source>
</evidence>
<keyword evidence="4" id="KW-0233">DNA recombination</keyword>
<evidence type="ECO:0000256" key="3">
    <source>
        <dbReference type="ARBA" id="ARBA00023125"/>
    </source>
</evidence>
<dbReference type="RefSeq" id="WP_169886331.1">
    <property type="nucleotide sequence ID" value="NZ_JAAQWG010000082.1"/>
</dbReference>
<dbReference type="InterPro" id="IPR044068">
    <property type="entry name" value="CB"/>
</dbReference>
<evidence type="ECO:0000259" key="6">
    <source>
        <dbReference type="PROSITE" id="PS51898"/>
    </source>
</evidence>
<dbReference type="Pfam" id="PF20172">
    <property type="entry name" value="DUF6538"/>
    <property type="match status" value="1"/>
</dbReference>
<dbReference type="PANTHER" id="PTHR30349:SF41">
    <property type="entry name" value="INTEGRASE_RECOMBINASE PROTEIN MJ0367-RELATED"/>
    <property type="match status" value="1"/>
</dbReference>
<dbReference type="GO" id="GO:0003677">
    <property type="term" value="F:DNA binding"/>
    <property type="evidence" value="ECO:0007669"/>
    <property type="project" value="UniProtKB-UniRule"/>
</dbReference>
<sequence>MATHLFQKPGESVWYVRMILPPAVRHAFGGRTKLVKTTGTSNRAEAMDRRLPILALWKQEIQAAKDGKTASRDLWRQDLADKGTELSKQVDAGLLNAIKRPPKAKGGTEAEILARMAQLERDKASFLLEIQELEDAGATGLVEAMRQRLETPLPSVVDVVQEAAQVSRTVSVMLAERKYGLSPGEVEEAVVLTTFPSVYRPVSPITSRRLELFRAHRVKDGIATKTVDQQESKLEKLSAYLRDEGQPLTRKTIAAWLETLGLSSKTKAQYLLSGSTFWRWAVKHDPHWQDAYQGQDNPFTGQELPKLRGKAKAATARKAFTPEQIQGLYVVAKANGSQTLCDLIDLGAHTGCRVEELAQLTKESVVRVEGILSFKIEDSKTVAGIREIPVHPALLPTVERLIADSKDGYLLPSSAGNKYGIRSDSLSKAFGRLKTAQGYGKQHVFHSVRSMVVTLLLRGGVPGPTVANIVGHETGLVTFDIYDEGASPAQKLAALKVLSYTFE</sequence>
<dbReference type="InterPro" id="IPR013762">
    <property type="entry name" value="Integrase-like_cat_sf"/>
</dbReference>
<evidence type="ECO:0000256" key="5">
    <source>
        <dbReference type="PROSITE-ProRule" id="PRU01248"/>
    </source>
</evidence>
<proteinExistence type="inferred from homology"/>
<organism evidence="8 9">
    <name type="scientific">Pseudomonas veronii</name>
    <dbReference type="NCBI Taxonomy" id="76761"/>
    <lineage>
        <taxon>Bacteria</taxon>
        <taxon>Pseudomonadati</taxon>
        <taxon>Pseudomonadota</taxon>
        <taxon>Gammaproteobacteria</taxon>
        <taxon>Pseudomonadales</taxon>
        <taxon>Pseudomonadaceae</taxon>
        <taxon>Pseudomonas</taxon>
    </lineage>
</organism>
<gene>
    <name evidence="8" type="ORF">HBO38_32915</name>
</gene>
<feature type="domain" description="Tyr recombinase" evidence="6">
    <location>
        <begin position="315"/>
        <end position="496"/>
    </location>
</feature>
<dbReference type="InterPro" id="IPR011010">
    <property type="entry name" value="DNA_brk_join_enz"/>
</dbReference>
<reference evidence="8 9" key="1">
    <citation type="journal article" date="2020" name="Front. Microbiol.">
        <title>Genetic Organization of the aprX-lipA2 Operon Affects the Proteolytic Potential of Pseudomonas Species in Milk.</title>
        <authorList>
            <person name="Maier C."/>
            <person name="Huptas C."/>
            <person name="von Neubeck M."/>
            <person name="Scherer S."/>
            <person name="Wenning M."/>
            <person name="Lucking G."/>
        </authorList>
    </citation>
    <scope>NUCLEOTIDE SEQUENCE [LARGE SCALE GENOMIC DNA]</scope>
    <source>
        <strain evidence="8 9">DSM 16272</strain>
    </source>
</reference>
<keyword evidence="3 5" id="KW-0238">DNA-binding</keyword>
<dbReference type="Proteomes" id="UP000537729">
    <property type="component" value="Unassembled WGS sequence"/>
</dbReference>
<dbReference type="InterPro" id="IPR046668">
    <property type="entry name" value="DUF6538"/>
</dbReference>
<evidence type="ECO:0000313" key="9">
    <source>
        <dbReference type="Proteomes" id="UP000537729"/>
    </source>
</evidence>
<protein>
    <submittedName>
        <fullName evidence="8">Tyrosine-type recombinase/integrase</fullName>
    </submittedName>
</protein>
<evidence type="ECO:0000313" key="8">
    <source>
        <dbReference type="EMBL" id="NMY13158.1"/>
    </source>
</evidence>